<dbReference type="InterPro" id="IPR028299">
    <property type="entry name" value="ClpA/B_CS2"/>
</dbReference>
<dbReference type="GO" id="GO:0009507">
    <property type="term" value="C:chloroplast"/>
    <property type="evidence" value="ECO:0007669"/>
    <property type="project" value="UniProtKB-SubCell"/>
</dbReference>
<dbReference type="SMART" id="SM01086">
    <property type="entry name" value="ClpB_D2-small"/>
    <property type="match status" value="1"/>
</dbReference>
<dbReference type="Gene3D" id="1.10.8.60">
    <property type="match status" value="2"/>
</dbReference>
<evidence type="ECO:0000259" key="11">
    <source>
        <dbReference type="PROSITE" id="PS50151"/>
    </source>
</evidence>
<keyword evidence="5 9" id="KW-0547">Nucleotide-binding</keyword>
<evidence type="ECO:0000259" key="12">
    <source>
        <dbReference type="PROSITE" id="PS51903"/>
    </source>
</evidence>
<dbReference type="InterPro" id="IPR003959">
    <property type="entry name" value="ATPase_AAA_core"/>
</dbReference>
<keyword evidence="3 13" id="KW-0934">Plastid</keyword>
<feature type="domain" description="UVR" evidence="11">
    <location>
        <begin position="541"/>
        <end position="576"/>
    </location>
</feature>
<dbReference type="GO" id="GO:0034605">
    <property type="term" value="P:cellular response to heat"/>
    <property type="evidence" value="ECO:0007669"/>
    <property type="project" value="TreeGrafter"/>
</dbReference>
<dbReference type="PROSITE" id="PS51903">
    <property type="entry name" value="CLP_R"/>
    <property type="match status" value="1"/>
</dbReference>
<evidence type="ECO:0000256" key="1">
    <source>
        <dbReference type="ARBA" id="ARBA00004229"/>
    </source>
</evidence>
<proteinExistence type="evidence at transcript level"/>
<dbReference type="InterPro" id="IPR019489">
    <property type="entry name" value="Clp_ATPase_C"/>
</dbReference>
<dbReference type="InterPro" id="IPR050130">
    <property type="entry name" value="ClpA_ClpB"/>
</dbReference>
<dbReference type="SMART" id="SM00382">
    <property type="entry name" value="AAA"/>
    <property type="match status" value="2"/>
</dbReference>
<dbReference type="PRINTS" id="PR00300">
    <property type="entry name" value="CLPPROTEASEA"/>
</dbReference>
<protein>
    <submittedName>
        <fullName evidence="13">Chaperonin 60</fullName>
    </submittedName>
</protein>
<name>A0A0S2QDQ6_KARBR</name>
<dbReference type="InterPro" id="IPR004176">
    <property type="entry name" value="Clp_R_N"/>
</dbReference>
<evidence type="ECO:0000256" key="7">
    <source>
        <dbReference type="ARBA" id="ARBA00023186"/>
    </source>
</evidence>
<dbReference type="Pfam" id="PF02861">
    <property type="entry name" value="Clp_N"/>
    <property type="match status" value="1"/>
</dbReference>
<dbReference type="InterPro" id="IPR041546">
    <property type="entry name" value="ClpA/ClpB_AAA_lid"/>
</dbReference>
<dbReference type="Gene3D" id="1.10.1780.10">
    <property type="entry name" value="Clp, N-terminal domain"/>
    <property type="match status" value="1"/>
</dbReference>
<comment type="similarity">
    <text evidence="9">Belongs to the ClpA/ClpB family.</text>
</comment>
<keyword evidence="7 9" id="KW-0143">Chaperone</keyword>
<feature type="domain" description="Clp R" evidence="12">
    <location>
        <begin position="118"/>
        <end position="261"/>
    </location>
</feature>
<evidence type="ECO:0000313" key="13">
    <source>
        <dbReference type="EMBL" id="ALP13661.1"/>
    </source>
</evidence>
<gene>
    <name evidence="13" type="primary">cpn60</name>
</gene>
<dbReference type="CDD" id="cd19499">
    <property type="entry name" value="RecA-like_ClpB_Hsp104-like"/>
    <property type="match status" value="1"/>
</dbReference>
<evidence type="ECO:0000256" key="6">
    <source>
        <dbReference type="ARBA" id="ARBA00022840"/>
    </source>
</evidence>
<dbReference type="InterPro" id="IPR003593">
    <property type="entry name" value="AAA+_ATPase"/>
</dbReference>
<dbReference type="SUPFAM" id="SSF81923">
    <property type="entry name" value="Double Clp-N motif"/>
    <property type="match status" value="1"/>
</dbReference>
<dbReference type="InterPro" id="IPR018368">
    <property type="entry name" value="ClpA/B_CS1"/>
</dbReference>
<sequence length="952" mass="104914">MRKIALVLACLACTGHGRRAQPLPERLLNAASAERSQVAQTDEASVAALAKVLKAFEPSTGFNSASTPFVQHATVKSQSPRTQLPSGRPTLAALPFRASLHRRPHGHHSRFSQPQMMFERFSESAIQIIMMAQRESQRLGHNYVGNEMMLLGVVAQKSGVAAKVLAKLGVKLEEMRKVVEELVGKGNGITGVDIPVAKEAKEVLEGCVEEAEKLGSKAVDTVHILLALIKDEDGDAAKILKKLSVDPAKVRTEVLDAVKSQDKPLVGAVSSSGGAKSGKSNTATLEQYARDLTKMAEAGELDVVIGREKEIKRAVQVLARRRKNNPVLIGEPGVGKTAIAEGLAQRIADGKGPSFLQGKRIMQLDLTGLLAGTKYRGDFEERLQNVIKEVVASNREIVLMIDELHMLVGAGSAEGSMDAGNMLKPMLANGELQLIGATTLEEYRKYIEKDKALERRFQTINVPEPTADQATDILKGLTYKYEEHHELRYTPEAIEACVKLADRYITDRYLPDKAIDILDETGARVRLQAAKAVPKETLEIETELKEVQKQLDEAVEVQDFEKAAELKPKKDKLNATLMSLGEGEEEKAEKTFVSESDVERIVADMTGIRVEKVSSNESARLLGLEDTLHDRVIGQDEAVVAVSKAVRRSRSGLKDPNRPIASFIFCGPTGVGKTELCKALSDAYYGRKDSMIRFDMSEFMERHTVSKLIGSPPGYVGYNDESQLTDKVRRNPYSLILFDEIEKAHPDVFNLLLQILEDGRLTDSKGRLVSFKNALIIMTSNVGAQNIEKTVAGGGGFGFQSATDDVEQATYEKMKSVVGDQLKNNFKPEFINRLDDTIVFKPLTKKEIEQIAELELAKVFERVKEQGLTIEMTERFKKKCVDDGFDPKFGARPLRRAIAKLLEDELAASVLLEPVRENEIAIVDIDDDGKVKILRNQGEVKVTEEEEAPVLR</sequence>
<dbReference type="InterPro" id="IPR036628">
    <property type="entry name" value="Clp_N_dom_sf"/>
</dbReference>
<geneLocation type="chloroplast" evidence="13"/>
<comment type="subcellular location">
    <subcellularLocation>
        <location evidence="1">Plastid</location>
        <location evidence="1">Chloroplast</location>
    </subcellularLocation>
</comment>
<dbReference type="CDD" id="cd00009">
    <property type="entry name" value="AAA"/>
    <property type="match status" value="1"/>
</dbReference>
<keyword evidence="2 13" id="KW-0150">Chloroplast</keyword>
<dbReference type="Pfam" id="PF07724">
    <property type="entry name" value="AAA_2"/>
    <property type="match status" value="1"/>
</dbReference>
<evidence type="ECO:0000256" key="9">
    <source>
        <dbReference type="RuleBase" id="RU004432"/>
    </source>
</evidence>
<dbReference type="InterPro" id="IPR001270">
    <property type="entry name" value="ClpA/B"/>
</dbReference>
<dbReference type="PANTHER" id="PTHR11638">
    <property type="entry name" value="ATP-DEPENDENT CLP PROTEASE"/>
    <property type="match status" value="1"/>
</dbReference>
<dbReference type="PROSITE" id="PS00870">
    <property type="entry name" value="CLPAB_1"/>
    <property type="match status" value="1"/>
</dbReference>
<keyword evidence="10" id="KW-0732">Signal</keyword>
<evidence type="ECO:0000256" key="5">
    <source>
        <dbReference type="ARBA" id="ARBA00022741"/>
    </source>
</evidence>
<dbReference type="Gene3D" id="4.10.860.10">
    <property type="entry name" value="UVR domain"/>
    <property type="match status" value="1"/>
</dbReference>
<dbReference type="InterPro" id="IPR027417">
    <property type="entry name" value="P-loop_NTPase"/>
</dbReference>
<dbReference type="PROSITE" id="PS50151">
    <property type="entry name" value="UVR"/>
    <property type="match status" value="1"/>
</dbReference>
<evidence type="ECO:0000256" key="10">
    <source>
        <dbReference type="SAM" id="SignalP"/>
    </source>
</evidence>
<dbReference type="FunFam" id="3.40.50.300:FF:000025">
    <property type="entry name" value="ATP-dependent Clp protease subunit"/>
    <property type="match status" value="1"/>
</dbReference>
<feature type="signal peptide" evidence="10">
    <location>
        <begin position="1"/>
        <end position="20"/>
    </location>
</feature>
<keyword evidence="4 8" id="KW-0677">Repeat</keyword>
<reference evidence="13" key="1">
    <citation type="submission" date="2015-05" db="EMBL/GenBank/DDBJ databases">
        <title>The Karenia brevis plastid transcriptome reveals a 5' polyadenylation process.</title>
        <authorList>
            <person name="Cahoon A.B."/>
            <person name="Carroll H.D."/>
            <person name="Wang M.Y.-W."/>
            <person name="Newby R.J."/>
        </authorList>
    </citation>
    <scope>NUCLEOTIDE SEQUENCE</scope>
    <source>
        <strain evidence="13">CCMP2281</strain>
    </source>
</reference>
<dbReference type="EMBL" id="KR935856">
    <property type="protein sequence ID" value="ALP13661.1"/>
    <property type="molecule type" value="mRNA"/>
</dbReference>
<dbReference type="GO" id="GO:0016887">
    <property type="term" value="F:ATP hydrolysis activity"/>
    <property type="evidence" value="ECO:0007669"/>
    <property type="project" value="InterPro"/>
</dbReference>
<dbReference type="FunFam" id="3.40.50.300:FF:000010">
    <property type="entry name" value="Chaperone clpB 1, putative"/>
    <property type="match status" value="1"/>
</dbReference>
<dbReference type="Pfam" id="PF10431">
    <property type="entry name" value="ClpB_D2-small"/>
    <property type="match status" value="1"/>
</dbReference>
<dbReference type="InterPro" id="IPR001943">
    <property type="entry name" value="UVR_dom"/>
</dbReference>
<evidence type="ECO:0000256" key="8">
    <source>
        <dbReference type="PROSITE-ProRule" id="PRU01251"/>
    </source>
</evidence>
<keyword evidence="6 9" id="KW-0067">ATP-binding</keyword>
<dbReference type="Gene3D" id="3.40.50.300">
    <property type="entry name" value="P-loop containing nucleotide triphosphate hydrolases"/>
    <property type="match status" value="2"/>
</dbReference>
<dbReference type="GO" id="GO:0005524">
    <property type="term" value="F:ATP binding"/>
    <property type="evidence" value="ECO:0007669"/>
    <property type="project" value="UniProtKB-KW"/>
</dbReference>
<evidence type="ECO:0000256" key="4">
    <source>
        <dbReference type="ARBA" id="ARBA00022737"/>
    </source>
</evidence>
<dbReference type="Pfam" id="PF17871">
    <property type="entry name" value="AAA_lid_9"/>
    <property type="match status" value="1"/>
</dbReference>
<dbReference type="SUPFAM" id="SSF52540">
    <property type="entry name" value="P-loop containing nucleoside triphosphate hydrolases"/>
    <property type="match status" value="2"/>
</dbReference>
<feature type="chain" id="PRO_5030017679" evidence="10">
    <location>
        <begin position="21"/>
        <end position="952"/>
    </location>
</feature>
<evidence type="ECO:0000256" key="3">
    <source>
        <dbReference type="ARBA" id="ARBA00022640"/>
    </source>
</evidence>
<accession>A0A0S2QDQ6</accession>
<dbReference type="PANTHER" id="PTHR11638:SF155">
    <property type="entry name" value="CHAPERONE PROTEIN CLPC1, CHLOROPLASTIC-LIKE"/>
    <property type="match status" value="1"/>
</dbReference>
<dbReference type="Pfam" id="PF00004">
    <property type="entry name" value="AAA"/>
    <property type="match status" value="1"/>
</dbReference>
<dbReference type="PROSITE" id="PS00871">
    <property type="entry name" value="CLPAB_2"/>
    <property type="match status" value="1"/>
</dbReference>
<evidence type="ECO:0000256" key="2">
    <source>
        <dbReference type="ARBA" id="ARBA00022528"/>
    </source>
</evidence>
<organism evidence="13">
    <name type="scientific">Karenia brevis</name>
    <name type="common">Red tide dinoflagellate</name>
    <name type="synonym">Gymnodinium breve</name>
    <dbReference type="NCBI Taxonomy" id="156230"/>
    <lineage>
        <taxon>Eukaryota</taxon>
        <taxon>Sar</taxon>
        <taxon>Alveolata</taxon>
        <taxon>Dinophyceae</taxon>
        <taxon>Gymnodiniales</taxon>
        <taxon>Kareniaceae</taxon>
        <taxon>Karenia</taxon>
    </lineage>
</organism>
<dbReference type="AlphaFoldDB" id="A0A0S2QDQ6"/>